<dbReference type="InterPro" id="IPR000794">
    <property type="entry name" value="Beta-ketoacyl_synthase"/>
</dbReference>
<comment type="pathway">
    <text evidence="1">Lipid metabolism; fatty acid biosynthesis.</text>
</comment>
<dbReference type="Proteomes" id="UP000225972">
    <property type="component" value="Unassembled WGS sequence"/>
</dbReference>
<feature type="domain" description="Ketosynthase family 3 (KS3)" evidence="5">
    <location>
        <begin position="4"/>
        <end position="382"/>
    </location>
</feature>
<dbReference type="InterPro" id="IPR016039">
    <property type="entry name" value="Thiolase-like"/>
</dbReference>
<evidence type="ECO:0000256" key="3">
    <source>
        <dbReference type="ARBA" id="ARBA00022679"/>
    </source>
</evidence>
<dbReference type="EMBL" id="FXXP01000001">
    <property type="protein sequence ID" value="SMX26021.1"/>
    <property type="molecule type" value="Genomic_DNA"/>
</dbReference>
<name>A0A238J5J3_9RHOB</name>
<organism evidence="6 7">
    <name type="scientific">Pelagimonas phthalicica</name>
    <dbReference type="NCBI Taxonomy" id="1037362"/>
    <lineage>
        <taxon>Bacteria</taxon>
        <taxon>Pseudomonadati</taxon>
        <taxon>Pseudomonadota</taxon>
        <taxon>Alphaproteobacteria</taxon>
        <taxon>Rhodobacterales</taxon>
        <taxon>Roseobacteraceae</taxon>
        <taxon>Pelagimonas</taxon>
    </lineage>
</organism>
<dbReference type="SMART" id="SM00825">
    <property type="entry name" value="PKS_KS"/>
    <property type="match status" value="1"/>
</dbReference>
<dbReference type="Pfam" id="PF00109">
    <property type="entry name" value="ketoacyl-synt"/>
    <property type="match status" value="1"/>
</dbReference>
<dbReference type="GO" id="GO:0004315">
    <property type="term" value="F:3-oxoacyl-[acyl-carrier-protein] synthase activity"/>
    <property type="evidence" value="ECO:0007669"/>
    <property type="project" value="UniProtKB-EC"/>
</dbReference>
<proteinExistence type="inferred from homology"/>
<dbReference type="PROSITE" id="PS52004">
    <property type="entry name" value="KS3_2"/>
    <property type="match status" value="1"/>
</dbReference>
<keyword evidence="3 4" id="KW-0808">Transferase</keyword>
<dbReference type="GO" id="GO:0006633">
    <property type="term" value="P:fatty acid biosynthetic process"/>
    <property type="evidence" value="ECO:0007669"/>
    <property type="project" value="TreeGrafter"/>
</dbReference>
<comment type="similarity">
    <text evidence="2 4">Belongs to the thiolase-like superfamily. Beta-ketoacyl-ACP synthases family.</text>
</comment>
<protein>
    <submittedName>
        <fullName evidence="6">3-oxoacyl-[acyl-carrier-protein] synthase 2</fullName>
        <ecNumber evidence="6">2.3.1.179</ecNumber>
    </submittedName>
</protein>
<dbReference type="InterPro" id="IPR014031">
    <property type="entry name" value="Ketoacyl_synth_C"/>
</dbReference>
<sequence>MTTDNRIAITGLGLVGPWGTGLDGLWDAQTDGDADFTPCSRYDNGLPAAEAQKLDLRRMLKSGQLSRAPLVSQYAVAATHLAVTQANMLPERGSKNGGVGIVFGTSNGPGAATQQIYDDLIDTGPTGVKPRVFQESVFNAPASLVSIHFGFAGPIQVVPAAGCSGTAVLYQAQMMLAQPGIEAVIALCSDEMCDAIQKGLRDLKWHADYDGQGSLTDGAVAGEGAVAMILERASHAEARGAEVLAELAGVGLANDAAALGRPAKDGRGLVAAMETALEDAQAQADTVDMILTGSAATKIEDQLESAAITTVFGAQSPAQGSSKRSTGFAMGTAALVEIALAVAAINRNATPASVAGDTPKIDAVLCNAIGLNGQFGATLIKGAAA</sequence>
<evidence type="ECO:0000256" key="1">
    <source>
        <dbReference type="ARBA" id="ARBA00005194"/>
    </source>
</evidence>
<evidence type="ECO:0000256" key="4">
    <source>
        <dbReference type="RuleBase" id="RU003694"/>
    </source>
</evidence>
<dbReference type="PANTHER" id="PTHR11712:SF336">
    <property type="entry name" value="3-OXOACYL-[ACYL-CARRIER-PROTEIN] SYNTHASE, MITOCHONDRIAL"/>
    <property type="match status" value="1"/>
</dbReference>
<evidence type="ECO:0000256" key="2">
    <source>
        <dbReference type="ARBA" id="ARBA00008467"/>
    </source>
</evidence>
<accession>A0A238J5J3</accession>
<dbReference type="RefSeq" id="WP_099241578.1">
    <property type="nucleotide sequence ID" value="NZ_FXXP01000001.1"/>
</dbReference>
<evidence type="ECO:0000313" key="7">
    <source>
        <dbReference type="Proteomes" id="UP000225972"/>
    </source>
</evidence>
<keyword evidence="7" id="KW-1185">Reference proteome</keyword>
<dbReference type="OrthoDB" id="9808669at2"/>
<evidence type="ECO:0000259" key="5">
    <source>
        <dbReference type="PROSITE" id="PS52004"/>
    </source>
</evidence>
<dbReference type="InterPro" id="IPR020841">
    <property type="entry name" value="PKS_Beta-ketoAc_synthase_dom"/>
</dbReference>
<dbReference type="Pfam" id="PF02801">
    <property type="entry name" value="Ketoacyl-synt_C"/>
    <property type="match status" value="1"/>
</dbReference>
<gene>
    <name evidence="6" type="primary">fabF_2</name>
    <name evidence="6" type="ORF">TRP8649_00093</name>
</gene>
<evidence type="ECO:0000313" key="6">
    <source>
        <dbReference type="EMBL" id="SMX26021.1"/>
    </source>
</evidence>
<dbReference type="Gene3D" id="3.40.47.10">
    <property type="match status" value="2"/>
</dbReference>
<keyword evidence="6" id="KW-0012">Acyltransferase</keyword>
<dbReference type="SUPFAM" id="SSF53901">
    <property type="entry name" value="Thiolase-like"/>
    <property type="match status" value="2"/>
</dbReference>
<dbReference type="InterPro" id="IPR014030">
    <property type="entry name" value="Ketoacyl_synth_N"/>
</dbReference>
<dbReference type="PANTHER" id="PTHR11712">
    <property type="entry name" value="POLYKETIDE SYNTHASE-RELATED"/>
    <property type="match status" value="1"/>
</dbReference>
<reference evidence="7" key="1">
    <citation type="submission" date="2017-05" db="EMBL/GenBank/DDBJ databases">
        <authorList>
            <person name="Rodrigo-Torres L."/>
            <person name="Arahal R. D."/>
            <person name="Lucena T."/>
        </authorList>
    </citation>
    <scope>NUCLEOTIDE SEQUENCE [LARGE SCALE GENOMIC DNA]</scope>
    <source>
        <strain evidence="7">CECT 8649</strain>
    </source>
</reference>
<dbReference type="EC" id="2.3.1.179" evidence="6"/>
<dbReference type="AlphaFoldDB" id="A0A238J5J3"/>